<accession>A0AAN9L697</accession>
<protein>
    <submittedName>
        <fullName evidence="1">Uncharacterized protein</fullName>
    </submittedName>
</protein>
<dbReference type="AlphaFoldDB" id="A0AAN9L697"/>
<sequence length="104" mass="11672">MMKRRSHSQLGRGRFGPLWRLSGNSQRISEASSGTALCLSGFRYLSRILELLLAAFSNPICLLELLFIAVGEEEDLNPPRINLNWRLTWSRKSGASISPQDLQA</sequence>
<gene>
    <name evidence="1" type="ORF">VNO77_22669</name>
</gene>
<comment type="caution">
    <text evidence="1">The sequence shown here is derived from an EMBL/GenBank/DDBJ whole genome shotgun (WGS) entry which is preliminary data.</text>
</comment>
<evidence type="ECO:0000313" key="2">
    <source>
        <dbReference type="Proteomes" id="UP001367508"/>
    </source>
</evidence>
<organism evidence="1 2">
    <name type="scientific">Canavalia gladiata</name>
    <name type="common">Sword bean</name>
    <name type="synonym">Dolichos gladiatus</name>
    <dbReference type="NCBI Taxonomy" id="3824"/>
    <lineage>
        <taxon>Eukaryota</taxon>
        <taxon>Viridiplantae</taxon>
        <taxon>Streptophyta</taxon>
        <taxon>Embryophyta</taxon>
        <taxon>Tracheophyta</taxon>
        <taxon>Spermatophyta</taxon>
        <taxon>Magnoliopsida</taxon>
        <taxon>eudicotyledons</taxon>
        <taxon>Gunneridae</taxon>
        <taxon>Pentapetalae</taxon>
        <taxon>rosids</taxon>
        <taxon>fabids</taxon>
        <taxon>Fabales</taxon>
        <taxon>Fabaceae</taxon>
        <taxon>Papilionoideae</taxon>
        <taxon>50 kb inversion clade</taxon>
        <taxon>NPAAA clade</taxon>
        <taxon>indigoferoid/millettioid clade</taxon>
        <taxon>Phaseoleae</taxon>
        <taxon>Canavalia</taxon>
    </lineage>
</organism>
<evidence type="ECO:0000313" key="1">
    <source>
        <dbReference type="EMBL" id="KAK7328558.1"/>
    </source>
</evidence>
<dbReference type="Proteomes" id="UP001367508">
    <property type="component" value="Unassembled WGS sequence"/>
</dbReference>
<dbReference type="EMBL" id="JAYMYQ010000005">
    <property type="protein sequence ID" value="KAK7328558.1"/>
    <property type="molecule type" value="Genomic_DNA"/>
</dbReference>
<name>A0AAN9L697_CANGL</name>
<proteinExistence type="predicted"/>
<keyword evidence="2" id="KW-1185">Reference proteome</keyword>
<reference evidence="1 2" key="1">
    <citation type="submission" date="2024-01" db="EMBL/GenBank/DDBJ databases">
        <title>The genomes of 5 underutilized Papilionoideae crops provide insights into root nodulation and disease resistanc.</title>
        <authorList>
            <person name="Jiang F."/>
        </authorList>
    </citation>
    <scope>NUCLEOTIDE SEQUENCE [LARGE SCALE GENOMIC DNA]</scope>
    <source>
        <strain evidence="1">LVBAO_FW01</strain>
        <tissue evidence="1">Leaves</tissue>
    </source>
</reference>